<name>A0A8T0LDL0_PHAAN</name>
<dbReference type="Proteomes" id="UP000743370">
    <property type="component" value="Unassembled WGS sequence"/>
</dbReference>
<comment type="caution">
    <text evidence="2">The sequence shown here is derived from an EMBL/GenBank/DDBJ whole genome shotgun (WGS) entry which is preliminary data.</text>
</comment>
<dbReference type="AlphaFoldDB" id="A0A8T0LDL0"/>
<organism evidence="2 3">
    <name type="scientific">Phaseolus angularis</name>
    <name type="common">Azuki bean</name>
    <name type="synonym">Vigna angularis</name>
    <dbReference type="NCBI Taxonomy" id="3914"/>
    <lineage>
        <taxon>Eukaryota</taxon>
        <taxon>Viridiplantae</taxon>
        <taxon>Streptophyta</taxon>
        <taxon>Embryophyta</taxon>
        <taxon>Tracheophyta</taxon>
        <taxon>Spermatophyta</taxon>
        <taxon>Magnoliopsida</taxon>
        <taxon>eudicotyledons</taxon>
        <taxon>Gunneridae</taxon>
        <taxon>Pentapetalae</taxon>
        <taxon>rosids</taxon>
        <taxon>fabids</taxon>
        <taxon>Fabales</taxon>
        <taxon>Fabaceae</taxon>
        <taxon>Papilionoideae</taxon>
        <taxon>50 kb inversion clade</taxon>
        <taxon>NPAAA clade</taxon>
        <taxon>indigoferoid/millettioid clade</taxon>
        <taxon>Phaseoleae</taxon>
        <taxon>Vigna</taxon>
    </lineage>
</organism>
<reference evidence="2 3" key="1">
    <citation type="submission" date="2020-05" db="EMBL/GenBank/DDBJ databases">
        <title>Vigna angularis (adzuki bean) Var. LongXiaoDou No. 4 denovo assembly.</title>
        <authorList>
            <person name="Xiang H."/>
        </authorList>
    </citation>
    <scope>NUCLEOTIDE SEQUENCE [LARGE SCALE GENOMIC DNA]</scope>
    <source>
        <tissue evidence="2">Leaf</tissue>
    </source>
</reference>
<proteinExistence type="predicted"/>
<feature type="transmembrane region" description="Helical" evidence="1">
    <location>
        <begin position="87"/>
        <end position="104"/>
    </location>
</feature>
<evidence type="ECO:0000313" key="3">
    <source>
        <dbReference type="Proteomes" id="UP000743370"/>
    </source>
</evidence>
<dbReference type="EMBL" id="JABFOF010000001">
    <property type="protein sequence ID" value="KAG2409581.1"/>
    <property type="molecule type" value="Genomic_DNA"/>
</dbReference>
<sequence length="115" mass="12948">MNHTHMIDVHALCLNSHVDQLQHAFTQYHFGPPGLSRCVSRCPPSSAMGRMGVQFEIPRTSLTVLGFKGRDSLPALKIKTKQMNLKTLINMVLVLGKLVIVVLLKKKERSLWMLV</sequence>
<keyword evidence="1" id="KW-1133">Transmembrane helix</keyword>
<accession>A0A8T0LDL0</accession>
<keyword evidence="1" id="KW-0472">Membrane</keyword>
<keyword evidence="1" id="KW-0812">Transmembrane</keyword>
<protein>
    <submittedName>
        <fullName evidence="2">Uncharacterized protein</fullName>
    </submittedName>
</protein>
<evidence type="ECO:0000313" key="2">
    <source>
        <dbReference type="EMBL" id="KAG2409581.1"/>
    </source>
</evidence>
<evidence type="ECO:0000256" key="1">
    <source>
        <dbReference type="SAM" id="Phobius"/>
    </source>
</evidence>
<gene>
    <name evidence="2" type="ORF">HKW66_Vig0002460</name>
</gene>